<dbReference type="GO" id="GO:0016807">
    <property type="term" value="F:cysteine-type carboxypeptidase activity"/>
    <property type="evidence" value="ECO:0007669"/>
    <property type="project" value="TreeGrafter"/>
</dbReference>
<dbReference type="EMBL" id="HE575319">
    <property type="protein sequence ID" value="CCC91126.1"/>
    <property type="molecule type" value="Genomic_DNA"/>
</dbReference>
<proteinExistence type="predicted"/>
<dbReference type="PANTHER" id="PTHR18063">
    <property type="entry name" value="NF-E2 INDUCIBLE PROTEIN"/>
    <property type="match status" value="1"/>
</dbReference>
<dbReference type="GO" id="GO:0071108">
    <property type="term" value="P:protein K48-linked deubiquitination"/>
    <property type="evidence" value="ECO:0007669"/>
    <property type="project" value="TreeGrafter"/>
</dbReference>
<evidence type="ECO:0000313" key="2">
    <source>
        <dbReference type="EMBL" id="CCC91126.1"/>
    </source>
</evidence>
<dbReference type="GO" id="GO:0005829">
    <property type="term" value="C:cytosol"/>
    <property type="evidence" value="ECO:0007669"/>
    <property type="project" value="TreeGrafter"/>
</dbReference>
<dbReference type="InterPro" id="IPR007518">
    <property type="entry name" value="MINDY"/>
</dbReference>
<protein>
    <recommendedName>
        <fullName evidence="1">MINDY deubiquitinase domain-containing protein</fullName>
    </recommendedName>
</protein>
<name>G0UP15_TRYCI</name>
<evidence type="ECO:0000259" key="1">
    <source>
        <dbReference type="Pfam" id="PF04424"/>
    </source>
</evidence>
<reference evidence="2" key="1">
    <citation type="journal article" date="2012" name="Proc. Natl. Acad. Sci. U.S.A.">
        <title>Antigenic diversity is generated by distinct evolutionary mechanisms in African trypanosome species.</title>
        <authorList>
            <person name="Jackson A.P."/>
            <person name="Berry A."/>
            <person name="Aslett M."/>
            <person name="Allison H.C."/>
            <person name="Burton P."/>
            <person name="Vavrova-Anderson J."/>
            <person name="Brown R."/>
            <person name="Browne H."/>
            <person name="Corton N."/>
            <person name="Hauser H."/>
            <person name="Gamble J."/>
            <person name="Gilderthorp R."/>
            <person name="Marcello L."/>
            <person name="McQuillan J."/>
            <person name="Otto T.D."/>
            <person name="Quail M.A."/>
            <person name="Sanders M.J."/>
            <person name="van Tonder A."/>
            <person name="Ginger M.L."/>
            <person name="Field M.C."/>
            <person name="Barry J.D."/>
            <person name="Hertz-Fowler C."/>
            <person name="Berriman M."/>
        </authorList>
    </citation>
    <scope>NUCLEOTIDE SEQUENCE</scope>
    <source>
        <strain evidence="2">IL3000</strain>
    </source>
</reference>
<feature type="domain" description="MINDY deubiquitinase" evidence="1">
    <location>
        <begin position="91"/>
        <end position="357"/>
    </location>
</feature>
<gene>
    <name evidence="2" type="ORF">TCIL3000_6_3800</name>
</gene>
<dbReference type="PANTHER" id="PTHR18063:SF6">
    <property type="entry name" value="UBIQUITIN CARBOXYL-TERMINAL HYDROLASE"/>
    <property type="match status" value="1"/>
</dbReference>
<dbReference type="Pfam" id="PF04424">
    <property type="entry name" value="MINDY_DUB"/>
    <property type="match status" value="1"/>
</dbReference>
<dbReference type="GO" id="GO:0071944">
    <property type="term" value="C:cell periphery"/>
    <property type="evidence" value="ECO:0007669"/>
    <property type="project" value="TreeGrafter"/>
</dbReference>
<dbReference type="GO" id="GO:0004843">
    <property type="term" value="F:cysteine-type deubiquitinase activity"/>
    <property type="evidence" value="ECO:0007669"/>
    <property type="project" value="InterPro"/>
</dbReference>
<accession>G0UP15</accession>
<dbReference type="AlphaFoldDB" id="G0UP15"/>
<dbReference type="GO" id="GO:1990380">
    <property type="term" value="F:K48-linked deubiquitinase activity"/>
    <property type="evidence" value="ECO:0007669"/>
    <property type="project" value="InterPro"/>
</dbReference>
<sequence length="466" mass="51250">MECDFMCDDGVSRSLNIAAEVTVAFGCVYQQRVTTPEGDGVALGVAADKIYVLLDERLQSLIATGFTRDDVTSGRLRTIPDMPVVVSPDDSHRVKHTVFCGRRVAIVTQDHNGPCPVLAATNALALLGRIELCDAQCRRVKAAQLRRMLLDYMVEGRGEVPRFTSPHKRVVNDAEVLTLAGMVGEQLEEVRAKLSCNGSGYEMMERLYHGMNVSPSFFGVDAFEPETDVMVFALSGLRVVHGWYIREDNPFAALREMSFNEVSLVATKSDSPLSVVAQDFLVSTKSQMTEDGLVMLRRDLCEGEVVVLFWNNHFSTVVKLNDRLLLLLSDEIYADKSSVVFESIEDVHGGATFTDGDGRDADKFLLVVQSLMGNDFSEEDIEAAKEALAKELGVEPSPRGVADYLKAKKKGEPCVADGKKDKWPPWVTSGANQLREMGFEIQFDVACELVSKQGSLDAALNKLCSE</sequence>
<dbReference type="InterPro" id="IPR033979">
    <property type="entry name" value="MINDY_domain"/>
</dbReference>
<dbReference type="VEuPathDB" id="TriTrypDB:TcIL3000_6_3800"/>
<organism evidence="2">
    <name type="scientific">Trypanosoma congolense (strain IL3000)</name>
    <dbReference type="NCBI Taxonomy" id="1068625"/>
    <lineage>
        <taxon>Eukaryota</taxon>
        <taxon>Discoba</taxon>
        <taxon>Euglenozoa</taxon>
        <taxon>Kinetoplastea</taxon>
        <taxon>Metakinetoplastina</taxon>
        <taxon>Trypanosomatida</taxon>
        <taxon>Trypanosomatidae</taxon>
        <taxon>Trypanosoma</taxon>
        <taxon>Nannomonas</taxon>
    </lineage>
</organism>